<evidence type="ECO:0000259" key="2">
    <source>
        <dbReference type="Pfam" id="PF08241"/>
    </source>
</evidence>
<keyword evidence="1 3" id="KW-0489">Methyltransferase</keyword>
<dbReference type="Pfam" id="PF08241">
    <property type="entry name" value="Methyltransf_11"/>
    <property type="match status" value="1"/>
</dbReference>
<dbReference type="NCBIfam" id="NF008264">
    <property type="entry name" value="PRK11036.1"/>
    <property type="match status" value="1"/>
</dbReference>
<feature type="binding site" evidence="1">
    <location>
        <position position="73"/>
    </location>
    <ligand>
        <name>S-adenosyl-L-methionine</name>
        <dbReference type="ChEBI" id="CHEBI:59789"/>
    </ligand>
</feature>
<organism evidence="3 4">
    <name type="scientific">Lonsdalea quercina</name>
    <dbReference type="NCBI Taxonomy" id="71657"/>
    <lineage>
        <taxon>Bacteria</taxon>
        <taxon>Pseudomonadati</taxon>
        <taxon>Pseudomonadota</taxon>
        <taxon>Gammaproteobacteria</taxon>
        <taxon>Enterobacterales</taxon>
        <taxon>Pectobacteriaceae</taxon>
        <taxon>Lonsdalea</taxon>
    </lineage>
</organism>
<dbReference type="HAMAP" id="MF_02057">
    <property type="entry name" value="tRNA_methyltr_CmoM"/>
    <property type="match status" value="1"/>
</dbReference>
<dbReference type="eggNOG" id="COG2227">
    <property type="taxonomic scope" value="Bacteria"/>
</dbReference>
<feature type="binding site" evidence="1">
    <location>
        <begin position="102"/>
        <end position="103"/>
    </location>
    <ligand>
        <name>S-adenosyl-L-methionine</name>
        <dbReference type="ChEBI" id="CHEBI:59789"/>
    </ligand>
</feature>
<comment type="function">
    <text evidence="1">Catalyzes the methylation of 5-carboxymethoxyuridine (cmo5U) to form 5-methoxycarbonylmethoxyuridine (mcmo5U) at position 34 in tRNAs.</text>
</comment>
<dbReference type="RefSeq" id="WP_074728379.1">
    <property type="nucleotide sequence ID" value="NZ_FNQS01000005.1"/>
</dbReference>
<dbReference type="GeneID" id="97764560"/>
<dbReference type="SUPFAM" id="SSF53335">
    <property type="entry name" value="S-adenosyl-L-methionine-dependent methyltransferases"/>
    <property type="match status" value="1"/>
</dbReference>
<gene>
    <name evidence="1" type="primary">cmoM</name>
    <name evidence="3" type="ORF">SAMN02982996_01678</name>
</gene>
<evidence type="ECO:0000313" key="4">
    <source>
        <dbReference type="Proteomes" id="UP000187280"/>
    </source>
</evidence>
<keyword evidence="1" id="KW-0949">S-adenosyl-L-methionine</keyword>
<feature type="binding site" evidence="1">
    <location>
        <begin position="52"/>
        <end position="53"/>
    </location>
    <ligand>
        <name>S-adenosyl-L-methionine</name>
        <dbReference type="ChEBI" id="CHEBI:59789"/>
    </ligand>
</feature>
<feature type="domain" description="Methyltransferase type 11" evidence="2">
    <location>
        <begin position="49"/>
        <end position="146"/>
    </location>
</feature>
<evidence type="ECO:0000256" key="1">
    <source>
        <dbReference type="HAMAP-Rule" id="MF_02057"/>
    </source>
</evidence>
<comment type="similarity">
    <text evidence="1">Belongs to the class I-like SAM-binding methyltransferase superfamily. CmoM family.</text>
</comment>
<dbReference type="AlphaFoldDB" id="A0A1H4BGD2"/>
<dbReference type="GO" id="GO:0032259">
    <property type="term" value="P:methylation"/>
    <property type="evidence" value="ECO:0007669"/>
    <property type="project" value="UniProtKB-KW"/>
</dbReference>
<proteinExistence type="inferred from homology"/>
<dbReference type="Proteomes" id="UP000187280">
    <property type="component" value="Unassembled WGS sequence"/>
</dbReference>
<dbReference type="PANTHER" id="PTHR43861">
    <property type="entry name" value="TRANS-ACONITATE 2-METHYLTRANSFERASE-RELATED"/>
    <property type="match status" value="1"/>
</dbReference>
<keyword evidence="1 3" id="KW-0808">Transferase</keyword>
<dbReference type="GO" id="GO:0006400">
    <property type="term" value="P:tRNA modification"/>
    <property type="evidence" value="ECO:0007669"/>
    <property type="project" value="UniProtKB-UniRule"/>
</dbReference>
<sequence length="261" mass="29539">MQDRNFNDIAEKFARNIYGTTKGKLRQAVLWQDLENLLARLPQRPLFIVDAGGGEGHMACRLAALGHQVLLCDVSDEMIRRAQAAAEAQDLTDRLRVVHCAAQDIASYMDRPADLVLFHAVLEWVADPQPVLSTLTDCLAPGGALSLMFYNHHAFLMRNMVLGNFGYVEVGMPKRKRRSLSPDHPLNPDEVYGWLSALDLTISGKTGIRVFHDYLRDKQKQIDEFDTLLALEQRYCRQEPFVSLGRYIHVMAHKPLLKDAL</sequence>
<accession>A0A1H4BGD2</accession>
<dbReference type="CDD" id="cd02440">
    <property type="entry name" value="AdoMet_MTases"/>
    <property type="match status" value="1"/>
</dbReference>
<dbReference type="InterPro" id="IPR033664">
    <property type="entry name" value="Cmo5U_methylTrfase"/>
</dbReference>
<evidence type="ECO:0000313" key="3">
    <source>
        <dbReference type="EMBL" id="SEA47156.1"/>
    </source>
</evidence>
<reference evidence="3 4" key="1">
    <citation type="submission" date="2016-10" db="EMBL/GenBank/DDBJ databases">
        <authorList>
            <person name="de Groot N.N."/>
        </authorList>
    </citation>
    <scope>NUCLEOTIDE SEQUENCE [LARGE SCALE GENOMIC DNA]</scope>
    <source>
        <strain evidence="3 4">ATCC 29281</strain>
    </source>
</reference>
<dbReference type="EMBL" id="FNQS01000005">
    <property type="protein sequence ID" value="SEA47156.1"/>
    <property type="molecule type" value="Genomic_DNA"/>
</dbReference>
<dbReference type="EC" id="2.1.1.-" evidence="1"/>
<dbReference type="GO" id="GO:0097697">
    <property type="term" value="F:tRNA (5-carboxymethoxyuridine(34)-5-O)-methyltransferase activity"/>
    <property type="evidence" value="ECO:0007669"/>
    <property type="project" value="UniProtKB-UniRule"/>
</dbReference>
<dbReference type="InterPro" id="IPR029063">
    <property type="entry name" value="SAM-dependent_MTases_sf"/>
</dbReference>
<feature type="binding site" evidence="1">
    <location>
        <position position="26"/>
    </location>
    <ligand>
        <name>S-adenosyl-L-methionine</name>
        <dbReference type="ChEBI" id="CHEBI:59789"/>
    </ligand>
</feature>
<dbReference type="GO" id="GO:0008757">
    <property type="term" value="F:S-adenosylmethionine-dependent methyltransferase activity"/>
    <property type="evidence" value="ECO:0007669"/>
    <property type="project" value="InterPro"/>
</dbReference>
<dbReference type="STRING" id="71657.SAMN02982996_01678"/>
<keyword evidence="4" id="KW-1185">Reference proteome</keyword>
<dbReference type="InterPro" id="IPR013216">
    <property type="entry name" value="Methyltransf_11"/>
</dbReference>
<feature type="binding site" evidence="1">
    <location>
        <position position="119"/>
    </location>
    <ligand>
        <name>S-adenosyl-L-methionine</name>
        <dbReference type="ChEBI" id="CHEBI:59789"/>
    </ligand>
</feature>
<dbReference type="Gene3D" id="3.40.50.150">
    <property type="entry name" value="Vaccinia Virus protein VP39"/>
    <property type="match status" value="1"/>
</dbReference>
<keyword evidence="1" id="KW-0819">tRNA processing</keyword>
<comment type="catalytic activity">
    <reaction evidence="1">
        <text>5-carboxymethoxyuridine(34) in tRNA + S-adenosyl-L-methionine = 5-methoxycarbonylmethoxyuridine(34) in tRNA + S-adenosyl-L-homocysteine</text>
        <dbReference type="Rhea" id="RHEA:54080"/>
        <dbReference type="Rhea" id="RHEA-COMP:13383"/>
        <dbReference type="Rhea" id="RHEA-COMP:13781"/>
        <dbReference type="ChEBI" id="CHEBI:57856"/>
        <dbReference type="ChEBI" id="CHEBI:59789"/>
        <dbReference type="ChEBI" id="CHEBI:136879"/>
        <dbReference type="ChEBI" id="CHEBI:138053"/>
    </reaction>
</comment>
<protein>
    <recommendedName>
        <fullName evidence="1">tRNA 5-carboxymethoxyuridine methyltransferase</fullName>
        <ecNumber evidence="1">2.1.1.-</ecNumber>
    </recommendedName>
    <alternativeName>
        <fullName evidence="1">cmo5U methyltransferase</fullName>
    </alternativeName>
</protein>
<name>A0A1H4BGD2_9GAMM</name>